<protein>
    <recommendedName>
        <fullName evidence="12">Cytochrome P450</fullName>
    </recommendedName>
</protein>
<comment type="caution">
    <text evidence="10">The sequence shown here is derived from an EMBL/GenBank/DDBJ whole genome shotgun (WGS) entry which is preliminary data.</text>
</comment>
<dbReference type="Gene3D" id="1.10.630.10">
    <property type="entry name" value="Cytochrome P450"/>
    <property type="match status" value="1"/>
</dbReference>
<dbReference type="InterPro" id="IPR036396">
    <property type="entry name" value="Cyt_P450_sf"/>
</dbReference>
<keyword evidence="7" id="KW-0503">Monooxygenase</keyword>
<feature type="region of interest" description="Disordered" evidence="8">
    <location>
        <begin position="162"/>
        <end position="181"/>
    </location>
</feature>
<name>A0ABR2FBX8_9ROSI</name>
<keyword evidence="4" id="KW-0479">Metal-binding</keyword>
<dbReference type="PANTHER" id="PTHR24296">
    <property type="entry name" value="CYTOCHROME P450"/>
    <property type="match status" value="1"/>
</dbReference>
<organism evidence="10 11">
    <name type="scientific">Hibiscus sabdariffa</name>
    <name type="common">roselle</name>
    <dbReference type="NCBI Taxonomy" id="183260"/>
    <lineage>
        <taxon>Eukaryota</taxon>
        <taxon>Viridiplantae</taxon>
        <taxon>Streptophyta</taxon>
        <taxon>Embryophyta</taxon>
        <taxon>Tracheophyta</taxon>
        <taxon>Spermatophyta</taxon>
        <taxon>Magnoliopsida</taxon>
        <taxon>eudicotyledons</taxon>
        <taxon>Gunneridae</taxon>
        <taxon>Pentapetalae</taxon>
        <taxon>rosids</taxon>
        <taxon>malvids</taxon>
        <taxon>Malvales</taxon>
        <taxon>Malvaceae</taxon>
        <taxon>Malvoideae</taxon>
        <taxon>Hibiscus</taxon>
    </lineage>
</organism>
<dbReference type="SUPFAM" id="SSF48264">
    <property type="entry name" value="Cytochrome P450"/>
    <property type="match status" value="1"/>
</dbReference>
<keyword evidence="11" id="KW-1185">Reference proteome</keyword>
<evidence type="ECO:0008006" key="12">
    <source>
        <dbReference type="Google" id="ProtNLM"/>
    </source>
</evidence>
<evidence type="ECO:0000256" key="2">
    <source>
        <dbReference type="ARBA" id="ARBA00010617"/>
    </source>
</evidence>
<keyword evidence="3" id="KW-0349">Heme</keyword>
<keyword evidence="9" id="KW-0472">Membrane</keyword>
<evidence type="ECO:0000256" key="8">
    <source>
        <dbReference type="SAM" id="MobiDB-lite"/>
    </source>
</evidence>
<evidence type="ECO:0000256" key="9">
    <source>
        <dbReference type="SAM" id="Phobius"/>
    </source>
</evidence>
<evidence type="ECO:0000313" key="10">
    <source>
        <dbReference type="EMBL" id="KAK8575818.1"/>
    </source>
</evidence>
<keyword evidence="9" id="KW-0812">Transmembrane</keyword>
<keyword evidence="5" id="KW-0560">Oxidoreductase</keyword>
<evidence type="ECO:0000256" key="3">
    <source>
        <dbReference type="ARBA" id="ARBA00022617"/>
    </source>
</evidence>
<comment type="cofactor">
    <cofactor evidence="1">
        <name>heme</name>
        <dbReference type="ChEBI" id="CHEBI:30413"/>
    </cofactor>
</comment>
<sequence>MPWNIIGTNKHLSEKVMAVDMVVAFLLVVLCLILGHWYRNRNSRVRIWPVVGMLPALASNVDRMLDFFTDVLKSSGGTFEIRGPWFAGSDFLVTAHPMNINHILCKNHGNYVKGPELKQILEPYEGIITSDSHVWKMQKKALLSFFMYNKKSTAYMDRISGKCSRKDSSRSSSTFGDLELK</sequence>
<feature type="transmembrane region" description="Helical" evidence="9">
    <location>
        <begin position="16"/>
        <end position="38"/>
    </location>
</feature>
<dbReference type="EMBL" id="JBBPBM010000007">
    <property type="protein sequence ID" value="KAK8575818.1"/>
    <property type="molecule type" value="Genomic_DNA"/>
</dbReference>
<evidence type="ECO:0000256" key="6">
    <source>
        <dbReference type="ARBA" id="ARBA00023004"/>
    </source>
</evidence>
<evidence type="ECO:0000256" key="5">
    <source>
        <dbReference type="ARBA" id="ARBA00023002"/>
    </source>
</evidence>
<proteinExistence type="inferred from homology"/>
<keyword evidence="9" id="KW-1133">Transmembrane helix</keyword>
<evidence type="ECO:0000256" key="7">
    <source>
        <dbReference type="ARBA" id="ARBA00023033"/>
    </source>
</evidence>
<dbReference type="Proteomes" id="UP001472677">
    <property type="component" value="Unassembled WGS sequence"/>
</dbReference>
<accession>A0ABR2FBX8</accession>
<comment type="similarity">
    <text evidence="2">Belongs to the cytochrome P450 family.</text>
</comment>
<evidence type="ECO:0000256" key="4">
    <source>
        <dbReference type="ARBA" id="ARBA00022723"/>
    </source>
</evidence>
<evidence type="ECO:0000313" key="11">
    <source>
        <dbReference type="Proteomes" id="UP001472677"/>
    </source>
</evidence>
<evidence type="ECO:0000256" key="1">
    <source>
        <dbReference type="ARBA" id="ARBA00001971"/>
    </source>
</evidence>
<keyword evidence="6" id="KW-0408">Iron</keyword>
<reference evidence="10 11" key="1">
    <citation type="journal article" date="2024" name="G3 (Bethesda)">
        <title>Genome assembly of Hibiscus sabdariffa L. provides insights into metabolisms of medicinal natural products.</title>
        <authorList>
            <person name="Kim T."/>
        </authorList>
    </citation>
    <scope>NUCLEOTIDE SEQUENCE [LARGE SCALE GENOMIC DNA]</scope>
    <source>
        <strain evidence="10">TK-2024</strain>
        <tissue evidence="10">Old leaves</tissue>
    </source>
</reference>
<gene>
    <name evidence="10" type="ORF">V6N12_063472</name>
</gene>